<sequence length="141" mass="15136">MIQVFVYLHVLSAILMGIYLMFPFLSMRVQALSGSAQFGFLSVLFAANRAGQLALVIGLLSGGYLVSKQPYSVLWMVLAVVLFLALGALTGVLGSAMRKALADPSGSKIKDHIGKIKSVSVITGIVFFVLVTLMKFPFYAS</sequence>
<keyword evidence="3" id="KW-1185">Reference proteome</keyword>
<keyword evidence="1" id="KW-1133">Transmembrane helix</keyword>
<feature type="transmembrane region" description="Helical" evidence="1">
    <location>
        <begin position="38"/>
        <end position="61"/>
    </location>
</feature>
<organism evidence="2 3">
    <name type="scientific">Paenibacillus vulneris</name>
    <dbReference type="NCBI Taxonomy" id="1133364"/>
    <lineage>
        <taxon>Bacteria</taxon>
        <taxon>Bacillati</taxon>
        <taxon>Bacillota</taxon>
        <taxon>Bacilli</taxon>
        <taxon>Bacillales</taxon>
        <taxon>Paenibacillaceae</taxon>
        <taxon>Paenibacillus</taxon>
    </lineage>
</organism>
<evidence type="ECO:0000313" key="3">
    <source>
        <dbReference type="Proteomes" id="UP001597180"/>
    </source>
</evidence>
<evidence type="ECO:0000313" key="2">
    <source>
        <dbReference type="EMBL" id="MFD1220053.1"/>
    </source>
</evidence>
<keyword evidence="1" id="KW-0472">Membrane</keyword>
<accession>A0ABW3UGG7</accession>
<evidence type="ECO:0008006" key="4">
    <source>
        <dbReference type="Google" id="ProtNLM"/>
    </source>
</evidence>
<keyword evidence="1" id="KW-0812">Transmembrane</keyword>
<feature type="transmembrane region" description="Helical" evidence="1">
    <location>
        <begin position="73"/>
        <end position="97"/>
    </location>
</feature>
<proteinExistence type="predicted"/>
<feature type="transmembrane region" description="Helical" evidence="1">
    <location>
        <begin position="118"/>
        <end position="140"/>
    </location>
</feature>
<protein>
    <recommendedName>
        <fullName evidence="4">DUF2269 family protein</fullName>
    </recommendedName>
</protein>
<feature type="transmembrane region" description="Helical" evidence="1">
    <location>
        <begin position="6"/>
        <end position="26"/>
    </location>
</feature>
<name>A0ABW3UGG7_9BACL</name>
<evidence type="ECO:0000256" key="1">
    <source>
        <dbReference type="SAM" id="Phobius"/>
    </source>
</evidence>
<gene>
    <name evidence="2" type="ORF">ACFQ4B_07980</name>
</gene>
<comment type="caution">
    <text evidence="2">The sequence shown here is derived from an EMBL/GenBank/DDBJ whole genome shotgun (WGS) entry which is preliminary data.</text>
</comment>
<dbReference type="Proteomes" id="UP001597180">
    <property type="component" value="Unassembled WGS sequence"/>
</dbReference>
<dbReference type="RefSeq" id="WP_345586843.1">
    <property type="nucleotide sequence ID" value="NZ_BAABJG010000006.1"/>
</dbReference>
<reference evidence="3" key="1">
    <citation type="journal article" date="2019" name="Int. J. Syst. Evol. Microbiol.">
        <title>The Global Catalogue of Microorganisms (GCM) 10K type strain sequencing project: providing services to taxonomists for standard genome sequencing and annotation.</title>
        <authorList>
            <consortium name="The Broad Institute Genomics Platform"/>
            <consortium name="The Broad Institute Genome Sequencing Center for Infectious Disease"/>
            <person name="Wu L."/>
            <person name="Ma J."/>
        </authorList>
    </citation>
    <scope>NUCLEOTIDE SEQUENCE [LARGE SCALE GENOMIC DNA]</scope>
    <source>
        <strain evidence="3">CCUG 53270</strain>
    </source>
</reference>
<dbReference type="EMBL" id="JBHTLU010000013">
    <property type="protein sequence ID" value="MFD1220053.1"/>
    <property type="molecule type" value="Genomic_DNA"/>
</dbReference>